<dbReference type="GO" id="GO:1990281">
    <property type="term" value="C:efflux pump complex"/>
    <property type="evidence" value="ECO:0007669"/>
    <property type="project" value="TreeGrafter"/>
</dbReference>
<dbReference type="NCBIfam" id="TIGR01730">
    <property type="entry name" value="RND_mfp"/>
    <property type="match status" value="1"/>
</dbReference>
<dbReference type="InterPro" id="IPR006143">
    <property type="entry name" value="RND_pump_MFP"/>
</dbReference>
<dbReference type="SUPFAM" id="SSF111369">
    <property type="entry name" value="HlyD-like secretion proteins"/>
    <property type="match status" value="2"/>
</dbReference>
<dbReference type="STRING" id="54914.AV540_23830"/>
<evidence type="ECO:0000259" key="3">
    <source>
        <dbReference type="Pfam" id="PF25989"/>
    </source>
</evidence>
<accession>A0A4Y3PDK2</accession>
<dbReference type="AlphaFoldDB" id="A0A4Y3PDK2"/>
<feature type="coiled-coil region" evidence="2">
    <location>
        <begin position="132"/>
        <end position="159"/>
    </location>
</feature>
<dbReference type="Gene3D" id="2.40.30.170">
    <property type="match status" value="1"/>
</dbReference>
<dbReference type="PANTHER" id="PTHR30469">
    <property type="entry name" value="MULTIDRUG RESISTANCE PROTEIN MDTA"/>
    <property type="match status" value="1"/>
</dbReference>
<organism evidence="4 5">
    <name type="scientific">Brevibacillus parabrevis</name>
    <dbReference type="NCBI Taxonomy" id="54914"/>
    <lineage>
        <taxon>Bacteria</taxon>
        <taxon>Bacillati</taxon>
        <taxon>Bacillota</taxon>
        <taxon>Bacilli</taxon>
        <taxon>Bacillales</taxon>
        <taxon>Paenibacillaceae</taxon>
        <taxon>Brevibacillus</taxon>
    </lineage>
</organism>
<dbReference type="Proteomes" id="UP000316882">
    <property type="component" value="Unassembled WGS sequence"/>
</dbReference>
<dbReference type="Pfam" id="PF25989">
    <property type="entry name" value="YknX_C"/>
    <property type="match status" value="1"/>
</dbReference>
<name>A0A4Y3PDK2_BREPA</name>
<dbReference type="EMBL" id="BJMH01000008">
    <property type="protein sequence ID" value="GEB32502.1"/>
    <property type="molecule type" value="Genomic_DNA"/>
</dbReference>
<dbReference type="PANTHER" id="PTHR30469:SF15">
    <property type="entry name" value="HLYD FAMILY OF SECRETION PROTEINS"/>
    <property type="match status" value="1"/>
</dbReference>
<dbReference type="InterPro" id="IPR058637">
    <property type="entry name" value="YknX-like_C"/>
</dbReference>
<proteinExistence type="inferred from homology"/>
<evidence type="ECO:0000313" key="5">
    <source>
        <dbReference type="Proteomes" id="UP000316882"/>
    </source>
</evidence>
<feature type="domain" description="YknX-like C-terminal permuted SH3-like" evidence="3">
    <location>
        <begin position="344"/>
        <end position="409"/>
    </location>
</feature>
<protein>
    <recommendedName>
        <fullName evidence="3">YknX-like C-terminal permuted SH3-like domain-containing protein</fullName>
    </recommendedName>
</protein>
<dbReference type="RefSeq" id="WP_122964358.1">
    <property type="nucleotide sequence ID" value="NZ_BJMH01000008.1"/>
</dbReference>
<dbReference type="Gene3D" id="2.40.420.20">
    <property type="match status" value="1"/>
</dbReference>
<keyword evidence="5" id="KW-1185">Reference proteome</keyword>
<dbReference type="GO" id="GO:0015562">
    <property type="term" value="F:efflux transmembrane transporter activity"/>
    <property type="evidence" value="ECO:0007669"/>
    <property type="project" value="TreeGrafter"/>
</dbReference>
<keyword evidence="2" id="KW-0175">Coiled coil</keyword>
<evidence type="ECO:0000313" key="4">
    <source>
        <dbReference type="EMBL" id="GEB32502.1"/>
    </source>
</evidence>
<gene>
    <name evidence="4" type="ORF">BPA01_20820</name>
</gene>
<sequence>MKKWISLSIIVLLLTGCEKLDQRTGELKRMEEETVIKVKTVSAYTVVENQEARMLETAGVVMPKQELGLSFGTSGKIASILVQKGASVKAGQTLATLDQSSLQAGIQAAAGQVASANIRRSKALSGPESHEIQTRKLQVEKAKELAAKAEREYAQATVLFANGAIAKDELDRLALAQKQAKLSLEEEEIAYNKLMKGADRLDVEEAQVGVSQANVQLSRAKQEAADAVLKAPFSGVVAAVSQLSSEQTGPGSEVIRLVDTSSWIVKLQVDSEQIGLWQTGATVQVKSADGSEAEGKVTFVSPVMDQNVGAYPVEVTVDGSAANWKGGMTVTCHYPVAGKNAPIVPVASIGISDEEYYVMKIKENTVEKTPVKVGALHGTFYEVLEGLEPGDQIVGAGLSYVVDGEAVKVADE</sequence>
<comment type="caution">
    <text evidence="4">The sequence shown here is derived from an EMBL/GenBank/DDBJ whole genome shotgun (WGS) entry which is preliminary data.</text>
</comment>
<dbReference type="PROSITE" id="PS51257">
    <property type="entry name" value="PROKAR_LIPOPROTEIN"/>
    <property type="match status" value="1"/>
</dbReference>
<dbReference type="Gene3D" id="2.40.50.100">
    <property type="match status" value="1"/>
</dbReference>
<evidence type="ECO:0000256" key="2">
    <source>
        <dbReference type="SAM" id="Coils"/>
    </source>
</evidence>
<reference evidence="4 5" key="1">
    <citation type="submission" date="2019-06" db="EMBL/GenBank/DDBJ databases">
        <title>Whole genome shotgun sequence of Brevibacillus parabrevis NBRC 12334.</title>
        <authorList>
            <person name="Hosoyama A."/>
            <person name="Uohara A."/>
            <person name="Ohji S."/>
            <person name="Ichikawa N."/>
        </authorList>
    </citation>
    <scope>NUCLEOTIDE SEQUENCE [LARGE SCALE GENOMIC DNA]</scope>
    <source>
        <strain evidence="4 5">NBRC 12334</strain>
    </source>
</reference>
<evidence type="ECO:0000256" key="1">
    <source>
        <dbReference type="ARBA" id="ARBA00009477"/>
    </source>
</evidence>
<comment type="similarity">
    <text evidence="1">Belongs to the membrane fusion protein (MFP) (TC 8.A.1) family.</text>
</comment>